<evidence type="ECO:0000313" key="2">
    <source>
        <dbReference type="EMBL" id="NGZ82779.1"/>
    </source>
</evidence>
<dbReference type="EMBL" id="JAADJT010000001">
    <property type="protein sequence ID" value="NGZ82779.1"/>
    <property type="molecule type" value="Genomic_DNA"/>
</dbReference>
<keyword evidence="3" id="KW-1185">Reference proteome</keyword>
<proteinExistence type="predicted"/>
<accession>A0ABX0FDK4</accession>
<dbReference type="Proteomes" id="UP000666369">
    <property type="component" value="Unassembled WGS sequence"/>
</dbReference>
<name>A0ABX0FDK4_9BURK</name>
<gene>
    <name evidence="2" type="ORF">GW587_00690</name>
</gene>
<organism evidence="2 3">
    <name type="scientific">Duganella aceris</name>
    <dbReference type="NCBI Taxonomy" id="2703883"/>
    <lineage>
        <taxon>Bacteria</taxon>
        <taxon>Pseudomonadati</taxon>
        <taxon>Pseudomonadota</taxon>
        <taxon>Betaproteobacteria</taxon>
        <taxon>Burkholderiales</taxon>
        <taxon>Oxalobacteraceae</taxon>
        <taxon>Telluria group</taxon>
        <taxon>Duganella</taxon>
    </lineage>
</organism>
<comment type="caution">
    <text evidence="2">The sequence shown here is derived from an EMBL/GenBank/DDBJ whole genome shotgun (WGS) entry which is preliminary data.</text>
</comment>
<evidence type="ECO:0000313" key="3">
    <source>
        <dbReference type="Proteomes" id="UP000666369"/>
    </source>
</evidence>
<evidence type="ECO:0000259" key="1">
    <source>
        <dbReference type="Pfam" id="PF07589"/>
    </source>
</evidence>
<dbReference type="InterPro" id="IPR013424">
    <property type="entry name" value="Ice-binding_C"/>
</dbReference>
<reference evidence="3" key="2">
    <citation type="submission" date="2023-07" db="EMBL/GenBank/DDBJ databases">
        <title>Duganella aceri sp. nov., isolated from tree sap.</title>
        <authorList>
            <person name="Kim I.S."/>
        </authorList>
    </citation>
    <scope>NUCLEOTIDE SEQUENCE [LARGE SCALE GENOMIC DNA]</scope>
    <source>
        <strain evidence="3">SAP-35</strain>
    </source>
</reference>
<dbReference type="Pfam" id="PF07589">
    <property type="entry name" value="PEP-CTERM"/>
    <property type="match status" value="1"/>
</dbReference>
<reference evidence="2 3" key="1">
    <citation type="submission" date="2020-01" db="EMBL/GenBank/DDBJ databases">
        <authorList>
            <person name="Lee S.D."/>
        </authorList>
    </citation>
    <scope>NUCLEOTIDE SEQUENCE [LARGE SCALE GENOMIC DNA]</scope>
    <source>
        <strain evidence="2 3">SAP-35</strain>
    </source>
</reference>
<dbReference type="NCBIfam" id="NF038120">
    <property type="entry name" value="PEP_CTERM_QFxxD"/>
    <property type="match status" value="1"/>
</dbReference>
<protein>
    <submittedName>
        <fullName evidence="2">PEP-CTERM sorting domain-containing protein</fullName>
    </submittedName>
</protein>
<feature type="domain" description="Ice-binding protein C-terminal" evidence="1">
    <location>
        <begin position="195"/>
        <end position="219"/>
    </location>
</feature>
<sequence>MSAAPAMADVVDFESIGSATYDGKEVFGENGYTMQVIDSPLSVSGTGFAGAVGNGSDPFLCAIAACPVGNDTSFYMGLNDGAVKISRDDHHAFQLYSLSYAFVAPVAGLASDSYGMLTVTGQTVAGGQALATFRFPLLDKDGYSPFRLAGLSSAFGDTMFSSVTISSCLWNDGGACVNPSGNQAQFAIDNLVLAAVPEPSTYAMMGLGLAAIGLVSRRRNNKQANA</sequence>
<dbReference type="NCBIfam" id="TIGR02595">
    <property type="entry name" value="PEP_CTERM"/>
    <property type="match status" value="1"/>
</dbReference>